<evidence type="ECO:0000259" key="1">
    <source>
        <dbReference type="Pfam" id="PF20415"/>
    </source>
</evidence>
<accession>A0A409XAU5</accession>
<dbReference type="InterPro" id="IPR046522">
    <property type="entry name" value="DUF6699"/>
</dbReference>
<reference evidence="2 3" key="1">
    <citation type="journal article" date="2018" name="Evol. Lett.">
        <title>Horizontal gene cluster transfer increased hallucinogenic mushroom diversity.</title>
        <authorList>
            <person name="Reynolds H.T."/>
            <person name="Vijayakumar V."/>
            <person name="Gluck-Thaler E."/>
            <person name="Korotkin H.B."/>
            <person name="Matheny P.B."/>
            <person name="Slot J.C."/>
        </authorList>
    </citation>
    <scope>NUCLEOTIDE SEQUENCE [LARGE SCALE GENOMIC DNA]</scope>
    <source>
        <strain evidence="2 3">2631</strain>
    </source>
</reference>
<protein>
    <recommendedName>
        <fullName evidence="1">DUF6699 domain-containing protein</fullName>
    </recommendedName>
</protein>
<name>A0A409XAU5_PSICY</name>
<dbReference type="EMBL" id="NHYD01002186">
    <property type="protein sequence ID" value="PPQ87899.1"/>
    <property type="molecule type" value="Genomic_DNA"/>
</dbReference>
<feature type="domain" description="DUF6699" evidence="1">
    <location>
        <begin position="261"/>
        <end position="378"/>
    </location>
</feature>
<proteinExistence type="predicted"/>
<dbReference type="OrthoDB" id="3202436at2759"/>
<dbReference type="Proteomes" id="UP000283269">
    <property type="component" value="Unassembled WGS sequence"/>
</dbReference>
<keyword evidence="3" id="KW-1185">Reference proteome</keyword>
<gene>
    <name evidence="2" type="ORF">CVT25_001241</name>
</gene>
<dbReference type="Pfam" id="PF20415">
    <property type="entry name" value="DUF6699"/>
    <property type="match status" value="1"/>
</dbReference>
<dbReference type="AlphaFoldDB" id="A0A409XAU5"/>
<dbReference type="STRING" id="93625.A0A409XAU5"/>
<evidence type="ECO:0000313" key="2">
    <source>
        <dbReference type="EMBL" id="PPQ87899.1"/>
    </source>
</evidence>
<organism evidence="2 3">
    <name type="scientific">Psilocybe cyanescens</name>
    <dbReference type="NCBI Taxonomy" id="93625"/>
    <lineage>
        <taxon>Eukaryota</taxon>
        <taxon>Fungi</taxon>
        <taxon>Dikarya</taxon>
        <taxon>Basidiomycota</taxon>
        <taxon>Agaricomycotina</taxon>
        <taxon>Agaricomycetes</taxon>
        <taxon>Agaricomycetidae</taxon>
        <taxon>Agaricales</taxon>
        <taxon>Agaricineae</taxon>
        <taxon>Strophariaceae</taxon>
        <taxon>Psilocybe</taxon>
    </lineage>
</organism>
<sequence length="392" mass="44263">MSHQAYHRPSYNHHAGFYRTIQPSDDFSKPWENSPISDGADLPPEPLKPVFDVPAIATSPVVGESSASSPLSTATSQTLMSVGKVPAKKKRSLWARIMHFVKFGIFSSDEGVLTPAYVPIAGNPAPAKVELHEWKQYGYWARPILNNVTGINSRKVFAVSSEKSIDTVTLQNIINDMGDESQGRSTPPHKRFIPGVKHRALPPRPTRWKVPVPGQPLPFPWEVQINPLLRHVLWGPSPLTWCLFDDPRMKTVRYGRTPFIVFCGHQDLAQPATWPFLTHMYFNAVAGDTAPMFPWPFCVENLKGITVGDVLEQIYKAFWEPILRDEKESWPMIRQDAAMRALHERCRMCSTPGQPEFEDYMRRCDSLGGVMWFRGIEPTINAGGWMVTFGTH</sequence>
<comment type="caution">
    <text evidence="2">The sequence shown here is derived from an EMBL/GenBank/DDBJ whole genome shotgun (WGS) entry which is preliminary data.</text>
</comment>
<evidence type="ECO:0000313" key="3">
    <source>
        <dbReference type="Proteomes" id="UP000283269"/>
    </source>
</evidence>
<dbReference type="InParanoid" id="A0A409XAU5"/>